<keyword evidence="1" id="KW-0732">Signal</keyword>
<accession>C4P4E0</accession>
<evidence type="ECO:0008006" key="3">
    <source>
        <dbReference type="Google" id="ProtNLM"/>
    </source>
</evidence>
<evidence type="ECO:0000256" key="1">
    <source>
        <dbReference type="SAM" id="SignalP"/>
    </source>
</evidence>
<name>C4P4E0_MUSDO</name>
<dbReference type="EMBL" id="FJ870925">
    <property type="protein sequence ID" value="ACQ84009.1"/>
    <property type="molecule type" value="mRNA"/>
</dbReference>
<reference evidence="2" key="1">
    <citation type="submission" date="2009-03" db="EMBL/GenBank/DDBJ databases">
        <title>Studies on isolation of immune-related genes from housefly (Musca domestica) larvae by mRNA differential display (DDRT-PCR).</title>
        <authorList>
            <person name="Shan Y."/>
            <person name="Jing Y."/>
            <person name="Li D."/>
            <person name="Du R."/>
        </authorList>
    </citation>
    <scope>NUCLEOTIDE SEQUENCE</scope>
</reference>
<proteinExistence type="evidence at transcript level"/>
<feature type="non-terminal residue" evidence="2">
    <location>
        <position position="1"/>
    </location>
</feature>
<evidence type="ECO:0000313" key="2">
    <source>
        <dbReference type="EMBL" id="ACQ84009.1"/>
    </source>
</evidence>
<feature type="chain" id="PRO_5002940529" description="Secreted protein" evidence="1">
    <location>
        <begin position="20"/>
        <end position="110"/>
    </location>
</feature>
<sequence>SFFFCKSLVFLFLHRKIFVYFFSYQKQIFQKHIFFSPIFHTIFISDSCFQHLVTFCNSFDFLLHRKTFAYLSHYQKHIFFSQNFHTIFISYTYQHFIFIKSYCYISFSPF</sequence>
<feature type="signal peptide" evidence="1">
    <location>
        <begin position="1"/>
        <end position="19"/>
    </location>
</feature>
<protein>
    <recommendedName>
        <fullName evidence="3">Secreted protein</fullName>
    </recommendedName>
</protein>
<organism evidence="2">
    <name type="scientific">Musca domestica</name>
    <name type="common">House fly</name>
    <dbReference type="NCBI Taxonomy" id="7370"/>
    <lineage>
        <taxon>Eukaryota</taxon>
        <taxon>Metazoa</taxon>
        <taxon>Ecdysozoa</taxon>
        <taxon>Arthropoda</taxon>
        <taxon>Hexapoda</taxon>
        <taxon>Insecta</taxon>
        <taxon>Pterygota</taxon>
        <taxon>Neoptera</taxon>
        <taxon>Endopterygota</taxon>
        <taxon>Diptera</taxon>
        <taxon>Brachycera</taxon>
        <taxon>Muscomorpha</taxon>
        <taxon>Muscoidea</taxon>
        <taxon>Muscidae</taxon>
        <taxon>Musca</taxon>
    </lineage>
</organism>
<dbReference type="AlphaFoldDB" id="C4P4E0"/>